<evidence type="ECO:0000313" key="1">
    <source>
        <dbReference type="EMBL" id="MBK1867970.1"/>
    </source>
</evidence>
<protein>
    <submittedName>
        <fullName evidence="1">ABC transporter permease</fullName>
    </submittedName>
</protein>
<organism evidence="1 2">
    <name type="scientific">Taklimakanibacter albus</name>
    <dbReference type="NCBI Taxonomy" id="2800327"/>
    <lineage>
        <taxon>Bacteria</taxon>
        <taxon>Pseudomonadati</taxon>
        <taxon>Pseudomonadota</taxon>
        <taxon>Alphaproteobacteria</taxon>
        <taxon>Hyphomicrobiales</taxon>
        <taxon>Aestuariivirgaceae</taxon>
        <taxon>Taklimakanibacter</taxon>
    </lineage>
</organism>
<keyword evidence="2" id="KW-1185">Reference proteome</keyword>
<reference evidence="1" key="1">
    <citation type="submission" date="2021-01" db="EMBL/GenBank/DDBJ databases">
        <authorList>
            <person name="Sun Q."/>
        </authorList>
    </citation>
    <scope>NUCLEOTIDE SEQUENCE</scope>
    <source>
        <strain evidence="1">YIM B02566</strain>
    </source>
</reference>
<comment type="caution">
    <text evidence="1">The sequence shown here is derived from an EMBL/GenBank/DDBJ whole genome shotgun (WGS) entry which is preliminary data.</text>
</comment>
<accession>A0ACC5R5T1</accession>
<proteinExistence type="predicted"/>
<gene>
    <name evidence="1" type="ORF">JHL16_16555</name>
</gene>
<dbReference type="Proteomes" id="UP000616151">
    <property type="component" value="Unassembled WGS sequence"/>
</dbReference>
<name>A0ACC5R5T1_9HYPH</name>
<evidence type="ECO:0000313" key="2">
    <source>
        <dbReference type="Proteomes" id="UP000616151"/>
    </source>
</evidence>
<dbReference type="EMBL" id="JAENHL010000007">
    <property type="protein sequence ID" value="MBK1867970.1"/>
    <property type="molecule type" value="Genomic_DNA"/>
</dbReference>
<sequence length="259" mass="27918">MESPSRTFFWQLTGLIFVVFMTAPLVLVVLFSFTGGDIAAFPIPSLSLRWWQALFAKPEFYEALRNSAIIGLSVSAISTTVGTVTALGMMKLSERAAAFVTFLLGLPLLLPALVLAVSLLSFFIAIGLKLGLFTVILSHLLFTLPFVVMIIFSRLRTFDLSVIESARDLGASPMRAFWTVTLPILTPTLIGAALIALSLSIDDLIITFFTGSGAATLPTLVWSMIRTNLTPATNALGTLLLAVTLGGTLIAMRLTRFRG</sequence>